<organism evidence="1 2">
    <name type="scientific">Arthroderma otae (strain ATCC MYA-4605 / CBS 113480)</name>
    <name type="common">Microsporum canis</name>
    <dbReference type="NCBI Taxonomy" id="554155"/>
    <lineage>
        <taxon>Eukaryota</taxon>
        <taxon>Fungi</taxon>
        <taxon>Dikarya</taxon>
        <taxon>Ascomycota</taxon>
        <taxon>Pezizomycotina</taxon>
        <taxon>Eurotiomycetes</taxon>
        <taxon>Eurotiomycetidae</taxon>
        <taxon>Onygenales</taxon>
        <taxon>Arthrodermataceae</taxon>
        <taxon>Microsporum</taxon>
    </lineage>
</organism>
<dbReference type="OrthoDB" id="4436466at2759"/>
<evidence type="ECO:0000313" key="1">
    <source>
        <dbReference type="EMBL" id="EEQ34693.1"/>
    </source>
</evidence>
<dbReference type="RefSeq" id="XP_002843729.1">
    <property type="nucleotide sequence ID" value="XM_002843683.1"/>
</dbReference>
<protein>
    <submittedName>
        <fullName evidence="1">Uncharacterized protein</fullName>
    </submittedName>
</protein>
<dbReference type="STRING" id="554155.C5FYU5"/>
<keyword evidence="2" id="KW-1185">Reference proteome</keyword>
<name>C5FYU5_ARTOC</name>
<dbReference type="eggNOG" id="ENOG502S03T">
    <property type="taxonomic scope" value="Eukaryota"/>
</dbReference>
<accession>C5FYU5</accession>
<sequence length="83" mass="9283">MAYYLPTYPTGNRSLRGGWAYADTNGFRSDDSPMKQGVKESDRLFEMSATAKPEQVIAEFSLKSLLFQGLGKTESRPLPSFIE</sequence>
<dbReference type="Proteomes" id="UP000002035">
    <property type="component" value="Unassembled WGS sequence"/>
</dbReference>
<dbReference type="VEuPathDB" id="FungiDB:MCYG_07512"/>
<reference evidence="2" key="1">
    <citation type="journal article" date="2012" name="MBio">
        <title>Comparative genome analysis of Trichophyton rubrum and related dermatophytes reveals candidate genes involved in infection.</title>
        <authorList>
            <person name="Martinez D.A."/>
            <person name="Oliver B.G."/>
            <person name="Graeser Y."/>
            <person name="Goldberg J.M."/>
            <person name="Li W."/>
            <person name="Martinez-Rossi N.M."/>
            <person name="Monod M."/>
            <person name="Shelest E."/>
            <person name="Barton R.C."/>
            <person name="Birch E."/>
            <person name="Brakhage A.A."/>
            <person name="Chen Z."/>
            <person name="Gurr S.J."/>
            <person name="Heiman D."/>
            <person name="Heitman J."/>
            <person name="Kosti I."/>
            <person name="Rossi A."/>
            <person name="Saif S."/>
            <person name="Samalova M."/>
            <person name="Saunders C.W."/>
            <person name="Shea T."/>
            <person name="Summerbell R.C."/>
            <person name="Xu J."/>
            <person name="Young S."/>
            <person name="Zeng Q."/>
            <person name="Birren B.W."/>
            <person name="Cuomo C.A."/>
            <person name="White T.C."/>
        </authorList>
    </citation>
    <scope>NUCLEOTIDE SEQUENCE [LARGE SCALE GENOMIC DNA]</scope>
    <source>
        <strain evidence="2">ATCC MYA-4605 / CBS 113480</strain>
    </source>
</reference>
<proteinExistence type="predicted"/>
<dbReference type="AlphaFoldDB" id="C5FYU5"/>
<dbReference type="EMBL" id="DS995707">
    <property type="protein sequence ID" value="EEQ34693.1"/>
    <property type="molecule type" value="Genomic_DNA"/>
</dbReference>
<dbReference type="GeneID" id="9225235"/>
<gene>
    <name evidence="1" type="ORF">MCYG_07512</name>
</gene>
<dbReference type="HOGENOM" id="CLU_2542140_0_0_1"/>
<evidence type="ECO:0000313" key="2">
    <source>
        <dbReference type="Proteomes" id="UP000002035"/>
    </source>
</evidence>